<dbReference type="SUPFAM" id="SSF101936">
    <property type="entry name" value="DNA-binding pseudobarrel domain"/>
    <property type="match status" value="1"/>
</dbReference>
<name>A0A9W3BTH0_RAPSA</name>
<dbReference type="PROSITE" id="PS50863">
    <property type="entry name" value="B3"/>
    <property type="match status" value="1"/>
</dbReference>
<dbReference type="InterPro" id="IPR044800">
    <property type="entry name" value="LEC2-like"/>
</dbReference>
<comment type="similarity">
    <text evidence="2">Belongs to the AP2/ERF transcription factor family. RAV subfamily.</text>
</comment>
<dbReference type="InterPro" id="IPR015300">
    <property type="entry name" value="DNA-bd_pseudobarrel_sf"/>
</dbReference>
<evidence type="ECO:0000256" key="6">
    <source>
        <dbReference type="ARBA" id="ARBA00023163"/>
    </source>
</evidence>
<feature type="region of interest" description="Disordered" evidence="8">
    <location>
        <begin position="311"/>
        <end position="330"/>
    </location>
</feature>
<keyword evidence="7" id="KW-0539">Nucleus</keyword>
<dbReference type="InterPro" id="IPR016177">
    <property type="entry name" value="DNA-bd_dom_sf"/>
</dbReference>
<dbReference type="GO" id="GO:0003700">
    <property type="term" value="F:DNA-binding transcription factor activity"/>
    <property type="evidence" value="ECO:0007669"/>
    <property type="project" value="InterPro"/>
</dbReference>
<gene>
    <name evidence="12" type="primary">LOC108836838</name>
</gene>
<keyword evidence="11" id="KW-1185">Reference proteome</keyword>
<dbReference type="PANTHER" id="PTHR31140:SF89">
    <property type="entry name" value="GENOME ASSEMBLY, CHROMOSOME: A05"/>
    <property type="match status" value="1"/>
</dbReference>
<evidence type="ECO:0000256" key="8">
    <source>
        <dbReference type="SAM" id="MobiDB-lite"/>
    </source>
</evidence>
<dbReference type="Gene3D" id="2.40.330.10">
    <property type="entry name" value="DNA-binding pseudobarrel domain"/>
    <property type="match status" value="1"/>
</dbReference>
<dbReference type="PANTHER" id="PTHR31140">
    <property type="entry name" value="B3 DOMAIN-CONTAINING TRANSCRIPTION FACTOR ABI3"/>
    <property type="match status" value="1"/>
</dbReference>
<feature type="domain" description="AP2/ERF" evidence="10">
    <location>
        <begin position="54"/>
        <end position="111"/>
    </location>
</feature>
<dbReference type="CDD" id="cd00018">
    <property type="entry name" value="AP2"/>
    <property type="match status" value="1"/>
</dbReference>
<evidence type="ECO:0000256" key="2">
    <source>
        <dbReference type="ARBA" id="ARBA00009089"/>
    </source>
</evidence>
<keyword evidence="5" id="KW-0238">DNA-binding</keyword>
<accession>A0A9W3BTH0</accession>
<protein>
    <submittedName>
        <fullName evidence="12">AP2/ERF and B3 domain-containing transcription factor At1g51120-like</fullName>
    </submittedName>
</protein>
<evidence type="ECO:0000256" key="5">
    <source>
        <dbReference type="ARBA" id="ARBA00023125"/>
    </source>
</evidence>
<evidence type="ECO:0000256" key="7">
    <source>
        <dbReference type="ARBA" id="ARBA00023242"/>
    </source>
</evidence>
<proteinExistence type="inferred from homology"/>
<dbReference type="OrthoDB" id="1065534at2759"/>
<dbReference type="InterPro" id="IPR001471">
    <property type="entry name" value="AP2/ERF_dom"/>
</dbReference>
<dbReference type="FunFam" id="3.30.730.10:FF:000008">
    <property type="entry name" value="AP2 domain-containing protein RAP2.8"/>
    <property type="match status" value="1"/>
</dbReference>
<dbReference type="SMART" id="SM00380">
    <property type="entry name" value="AP2"/>
    <property type="match status" value="1"/>
</dbReference>
<keyword evidence="4" id="KW-0805">Transcription regulation</keyword>
<dbReference type="GO" id="GO:0009873">
    <property type="term" value="P:ethylene-activated signaling pathway"/>
    <property type="evidence" value="ECO:0007669"/>
    <property type="project" value="UniProtKB-KW"/>
</dbReference>
<comment type="subcellular location">
    <subcellularLocation>
        <location evidence="1">Nucleus</location>
    </subcellularLocation>
</comment>
<evidence type="ECO:0000259" key="9">
    <source>
        <dbReference type="PROSITE" id="PS50863"/>
    </source>
</evidence>
<reference evidence="12" key="2">
    <citation type="submission" date="2025-08" db="UniProtKB">
        <authorList>
            <consortium name="RefSeq"/>
        </authorList>
    </citation>
    <scope>IDENTIFICATION</scope>
    <source>
        <tissue evidence="12">Leaf</tissue>
    </source>
</reference>
<evidence type="ECO:0000256" key="3">
    <source>
        <dbReference type="ARBA" id="ARBA00022745"/>
    </source>
</evidence>
<evidence type="ECO:0000256" key="1">
    <source>
        <dbReference type="ARBA" id="ARBA00004123"/>
    </source>
</evidence>
<reference evidence="11" key="1">
    <citation type="journal article" date="2019" name="Database">
        <title>The radish genome database (RadishGD): an integrated information resource for radish genomics.</title>
        <authorList>
            <person name="Yu H.J."/>
            <person name="Baek S."/>
            <person name="Lee Y.J."/>
            <person name="Cho A."/>
            <person name="Mun J.H."/>
        </authorList>
    </citation>
    <scope>NUCLEOTIDE SEQUENCE [LARGE SCALE GENOMIC DNA]</scope>
    <source>
        <strain evidence="11">cv. WK10039</strain>
    </source>
</reference>
<dbReference type="Gene3D" id="3.30.730.10">
    <property type="entry name" value="AP2/ERF domain"/>
    <property type="match status" value="1"/>
</dbReference>
<dbReference type="GeneID" id="108836838"/>
<dbReference type="RefSeq" id="XP_056842590.1">
    <property type="nucleotide sequence ID" value="XM_056986610.1"/>
</dbReference>
<evidence type="ECO:0000313" key="12">
    <source>
        <dbReference type="RefSeq" id="XP_056842590.1"/>
    </source>
</evidence>
<dbReference type="Pfam" id="PF02362">
    <property type="entry name" value="B3"/>
    <property type="match status" value="1"/>
</dbReference>
<evidence type="ECO:0000256" key="4">
    <source>
        <dbReference type="ARBA" id="ARBA00023015"/>
    </source>
</evidence>
<feature type="region of interest" description="Disordered" evidence="8">
    <location>
        <begin position="1"/>
        <end position="34"/>
    </location>
</feature>
<dbReference type="SUPFAM" id="SSF54171">
    <property type="entry name" value="DNA-binding domain"/>
    <property type="match status" value="1"/>
</dbReference>
<evidence type="ECO:0000259" key="10">
    <source>
        <dbReference type="PROSITE" id="PS51032"/>
    </source>
</evidence>
<keyword evidence="6" id="KW-0804">Transcription</keyword>
<keyword evidence="3" id="KW-0936">Ethylene signaling pathway</keyword>
<dbReference type="PROSITE" id="PS51032">
    <property type="entry name" value="AP2_ERF"/>
    <property type="match status" value="1"/>
</dbReference>
<feature type="domain" description="TF-B3" evidence="9">
    <location>
        <begin position="182"/>
        <end position="293"/>
    </location>
</feature>
<dbReference type="AlphaFoldDB" id="A0A9W3BTH0"/>
<dbReference type="GO" id="GO:0003677">
    <property type="term" value="F:DNA binding"/>
    <property type="evidence" value="ECO:0007669"/>
    <property type="project" value="UniProtKB-KW"/>
</dbReference>
<dbReference type="SMART" id="SM01019">
    <property type="entry name" value="B3"/>
    <property type="match status" value="1"/>
</dbReference>
<sequence length="349" mass="39830">MNSINKKRMTETSSSSNSLLPLKKRKRPSFDDTTTTDNALVAATKKVALSGSSKYKGIVEHRNGHWGAQIYIDHKRIWLGTFKSSVEAAMAYDSASLKLRSFDADSHRNFPLNAFTVYEPNFQKGYTTEAVLDMIKEGSYQDRFRDFLSLPFRNVASSINLVGSKQVRGGGGQGSNTWTELFRKGLTPSDVGKLNRLVIPKKQAVKYLPLIEEREEGEIVEDVVEVVFYDRGMRQWKFRYCYWTSSQSFVFTSGWKRFVKEKNLKERDVIVFYRCELEGQSKNFLMIDVHCYSGDDSVVIDEEVNESHVHYTSEGEVKTGNDNSSKLKEEETKSVENKAGFMLFGVKIQ</sequence>
<dbReference type="InterPro" id="IPR003340">
    <property type="entry name" value="B3_DNA-bd"/>
</dbReference>
<dbReference type="Proteomes" id="UP000504610">
    <property type="component" value="Chromosome 5"/>
</dbReference>
<dbReference type="GO" id="GO:0005634">
    <property type="term" value="C:nucleus"/>
    <property type="evidence" value="ECO:0007669"/>
    <property type="project" value="UniProtKB-SubCell"/>
</dbReference>
<dbReference type="InterPro" id="IPR036955">
    <property type="entry name" value="AP2/ERF_dom_sf"/>
</dbReference>
<dbReference type="KEGG" id="rsz:108836838"/>
<dbReference type="CDD" id="cd10017">
    <property type="entry name" value="B3_DNA"/>
    <property type="match status" value="1"/>
</dbReference>
<organism evidence="11 12">
    <name type="scientific">Raphanus sativus</name>
    <name type="common">Radish</name>
    <name type="synonym">Raphanus raphanistrum var. sativus</name>
    <dbReference type="NCBI Taxonomy" id="3726"/>
    <lineage>
        <taxon>Eukaryota</taxon>
        <taxon>Viridiplantae</taxon>
        <taxon>Streptophyta</taxon>
        <taxon>Embryophyta</taxon>
        <taxon>Tracheophyta</taxon>
        <taxon>Spermatophyta</taxon>
        <taxon>Magnoliopsida</taxon>
        <taxon>eudicotyledons</taxon>
        <taxon>Gunneridae</taxon>
        <taxon>Pentapetalae</taxon>
        <taxon>rosids</taxon>
        <taxon>malvids</taxon>
        <taxon>Brassicales</taxon>
        <taxon>Brassicaceae</taxon>
        <taxon>Brassiceae</taxon>
        <taxon>Raphanus</taxon>
    </lineage>
</organism>
<evidence type="ECO:0000313" key="11">
    <source>
        <dbReference type="Proteomes" id="UP000504610"/>
    </source>
</evidence>